<organism evidence="2 3">
    <name type="scientific">Corchorus olitorius</name>
    <dbReference type="NCBI Taxonomy" id="93759"/>
    <lineage>
        <taxon>Eukaryota</taxon>
        <taxon>Viridiplantae</taxon>
        <taxon>Streptophyta</taxon>
        <taxon>Embryophyta</taxon>
        <taxon>Tracheophyta</taxon>
        <taxon>Spermatophyta</taxon>
        <taxon>Magnoliopsida</taxon>
        <taxon>eudicotyledons</taxon>
        <taxon>Gunneridae</taxon>
        <taxon>Pentapetalae</taxon>
        <taxon>rosids</taxon>
        <taxon>malvids</taxon>
        <taxon>Malvales</taxon>
        <taxon>Malvaceae</taxon>
        <taxon>Grewioideae</taxon>
        <taxon>Apeibeae</taxon>
        <taxon>Corchorus</taxon>
    </lineage>
</organism>
<accession>A0A1R3G737</accession>
<evidence type="ECO:0000313" key="2">
    <source>
        <dbReference type="EMBL" id="OMO53867.1"/>
    </source>
</evidence>
<dbReference type="AlphaFoldDB" id="A0A1R3G737"/>
<reference evidence="3" key="1">
    <citation type="submission" date="2013-09" db="EMBL/GenBank/DDBJ databases">
        <title>Corchorus olitorius genome sequencing.</title>
        <authorList>
            <person name="Alam M."/>
            <person name="Haque M.S."/>
            <person name="Islam M.S."/>
            <person name="Emdad E.M."/>
            <person name="Islam M.M."/>
            <person name="Ahmed B."/>
            <person name="Halim A."/>
            <person name="Hossen Q.M.M."/>
            <person name="Hossain M.Z."/>
            <person name="Ahmed R."/>
            <person name="Khan M.M."/>
            <person name="Islam R."/>
            <person name="Rashid M.M."/>
            <person name="Khan S.A."/>
            <person name="Rahman M.S."/>
            <person name="Alam M."/>
            <person name="Yahiya A.S."/>
            <person name="Khan M.S."/>
            <person name="Azam M.S."/>
            <person name="Haque T."/>
            <person name="Lashkar M.Z.H."/>
            <person name="Akhand A.I."/>
            <person name="Morshed G."/>
            <person name="Roy S."/>
            <person name="Uddin K.S."/>
            <person name="Rabeya T."/>
            <person name="Hossain A.S."/>
            <person name="Chowdhury A."/>
            <person name="Snigdha A.R."/>
            <person name="Mortoza M.S."/>
            <person name="Matin S.A."/>
            <person name="Hoque S.M.E."/>
            <person name="Islam M.K."/>
            <person name="Roy D.K."/>
            <person name="Haider R."/>
            <person name="Moosa M.M."/>
            <person name="Elias S.M."/>
            <person name="Hasan A.M."/>
            <person name="Jahan S."/>
            <person name="Shafiuddin M."/>
            <person name="Mahmood N."/>
            <person name="Shommy N.S."/>
        </authorList>
    </citation>
    <scope>NUCLEOTIDE SEQUENCE [LARGE SCALE GENOMIC DNA]</scope>
    <source>
        <strain evidence="3">cv. O-4</strain>
    </source>
</reference>
<dbReference type="Proteomes" id="UP000187203">
    <property type="component" value="Unassembled WGS sequence"/>
</dbReference>
<proteinExistence type="predicted"/>
<feature type="region of interest" description="Disordered" evidence="1">
    <location>
        <begin position="1"/>
        <end position="76"/>
    </location>
</feature>
<evidence type="ECO:0000313" key="3">
    <source>
        <dbReference type="Proteomes" id="UP000187203"/>
    </source>
</evidence>
<sequence length="151" mass="15937">MSQSGSSKRTPDGVLATGEGPIKGGHSADGQVPEGNNAEVGESSAANNNSEDAVGEDDVNNSGEVSSDSDEERDDDVVLEVEVEEPVQLNFDDPPDILKEQLKVNHKYYKVKFAECGVKVSCFQAGAGNVSAYHYYRCTSEAGLCTGANGF</sequence>
<feature type="compositionally biased region" description="Acidic residues" evidence="1">
    <location>
        <begin position="67"/>
        <end position="76"/>
    </location>
</feature>
<name>A0A1R3G737_9ROSI</name>
<comment type="caution">
    <text evidence="2">The sequence shown here is derived from an EMBL/GenBank/DDBJ whole genome shotgun (WGS) entry which is preliminary data.</text>
</comment>
<protein>
    <submittedName>
        <fullName evidence="2">Uncharacterized protein</fullName>
    </submittedName>
</protein>
<gene>
    <name evidence="2" type="ORF">COLO4_36654</name>
</gene>
<dbReference type="EMBL" id="AWUE01023443">
    <property type="protein sequence ID" value="OMO53867.1"/>
    <property type="molecule type" value="Genomic_DNA"/>
</dbReference>
<keyword evidence="3" id="KW-1185">Reference proteome</keyword>
<evidence type="ECO:0000256" key="1">
    <source>
        <dbReference type="SAM" id="MobiDB-lite"/>
    </source>
</evidence>